<gene>
    <name evidence="14" type="ORF">F443_18679</name>
</gene>
<dbReference type="PANTHER" id="PTHR10791:SF30">
    <property type="entry name" value="SUGAR TRANSPORTER SWEET1"/>
    <property type="match status" value="1"/>
</dbReference>
<feature type="transmembrane region" description="Helical" evidence="13">
    <location>
        <begin position="189"/>
        <end position="208"/>
    </location>
</feature>
<feature type="transmembrane region" description="Helical" evidence="13">
    <location>
        <begin position="67"/>
        <end position="87"/>
    </location>
</feature>
<dbReference type="FunFam" id="1.20.1280.290:FF:000007">
    <property type="entry name" value="Bidirectional sugar transporter SWEET7"/>
    <property type="match status" value="1"/>
</dbReference>
<proteinExistence type="inferred from homology"/>
<keyword evidence="10 13" id="KW-1133">Transmembrane helix</keyword>
<dbReference type="Gene3D" id="1.20.1280.290">
    <property type="match status" value="2"/>
</dbReference>
<evidence type="ECO:0000256" key="2">
    <source>
        <dbReference type="ARBA" id="ARBA00004653"/>
    </source>
</evidence>
<accession>V9E9K3</accession>
<evidence type="ECO:0000256" key="8">
    <source>
        <dbReference type="ARBA" id="ARBA00022692"/>
    </source>
</evidence>
<reference evidence="14 15" key="1">
    <citation type="submission" date="2013-11" db="EMBL/GenBank/DDBJ databases">
        <title>The Genome Sequence of Phytophthora parasitica P1569.</title>
        <authorList>
            <consortium name="The Broad Institute Genomics Platform"/>
            <person name="Russ C."/>
            <person name="Tyler B."/>
            <person name="Panabieres F."/>
            <person name="Shan W."/>
            <person name="Tripathy S."/>
            <person name="Grunwald N."/>
            <person name="Machado M."/>
            <person name="Johnson C.S."/>
            <person name="Arredondo F."/>
            <person name="Hong C."/>
            <person name="Coffey M."/>
            <person name="Young S.K."/>
            <person name="Zeng Q."/>
            <person name="Gargeya S."/>
            <person name="Fitzgerald M."/>
            <person name="Abouelleil A."/>
            <person name="Alvarado L."/>
            <person name="Chapman S.B."/>
            <person name="Gainer-Dewar J."/>
            <person name="Goldberg J."/>
            <person name="Griggs A."/>
            <person name="Gujja S."/>
            <person name="Hansen M."/>
            <person name="Howarth C."/>
            <person name="Imamovic A."/>
            <person name="Ireland A."/>
            <person name="Larimer J."/>
            <person name="McCowan C."/>
            <person name="Murphy C."/>
            <person name="Pearson M."/>
            <person name="Poon T.W."/>
            <person name="Priest M."/>
            <person name="Roberts A."/>
            <person name="Saif S."/>
            <person name="Shea T."/>
            <person name="Sykes S."/>
            <person name="Wortman J."/>
            <person name="Nusbaum C."/>
            <person name="Birren B."/>
        </authorList>
    </citation>
    <scope>NUCLEOTIDE SEQUENCE [LARGE SCALE GENOMIC DNA]</scope>
    <source>
        <strain evidence="14 15">P1569</strain>
    </source>
</reference>
<evidence type="ECO:0000256" key="9">
    <source>
        <dbReference type="ARBA" id="ARBA00022737"/>
    </source>
</evidence>
<comment type="subcellular location">
    <subcellularLocation>
        <location evidence="1">Cell membrane</location>
        <topology evidence="1">Multi-pass membrane protein</topology>
    </subcellularLocation>
    <subcellularLocation>
        <location evidence="2">Golgi apparatus membrane</location>
        <topology evidence="2">Multi-pass membrane protein</topology>
    </subcellularLocation>
</comment>
<name>V9E9K3_PHYNI</name>
<keyword evidence="15" id="KW-1185">Reference proteome</keyword>
<evidence type="ECO:0000256" key="12">
    <source>
        <dbReference type="ARBA" id="ARBA00023136"/>
    </source>
</evidence>
<comment type="caution">
    <text evidence="14">The sequence shown here is derived from an EMBL/GenBank/DDBJ whole genome shotgun (WGS) entry which is preliminary data.</text>
</comment>
<dbReference type="AlphaFoldDB" id="V9E9K3"/>
<evidence type="ECO:0000313" key="14">
    <source>
        <dbReference type="EMBL" id="ETI34907.1"/>
    </source>
</evidence>
<evidence type="ECO:0000256" key="5">
    <source>
        <dbReference type="ARBA" id="ARBA00022448"/>
    </source>
</evidence>
<evidence type="ECO:0000256" key="11">
    <source>
        <dbReference type="ARBA" id="ARBA00023034"/>
    </source>
</evidence>
<keyword evidence="11" id="KW-0333">Golgi apparatus</keyword>
<dbReference type="InterPro" id="IPR004316">
    <property type="entry name" value="SWEET_rpt"/>
</dbReference>
<evidence type="ECO:0000256" key="7">
    <source>
        <dbReference type="ARBA" id="ARBA00022597"/>
    </source>
</evidence>
<evidence type="ECO:0000313" key="15">
    <source>
        <dbReference type="Proteomes" id="UP000018721"/>
    </source>
</evidence>
<evidence type="ECO:0000256" key="6">
    <source>
        <dbReference type="ARBA" id="ARBA00022475"/>
    </source>
</evidence>
<evidence type="ECO:0000256" key="4">
    <source>
        <dbReference type="ARBA" id="ARBA00021741"/>
    </source>
</evidence>
<organism evidence="14 15">
    <name type="scientific">Phytophthora nicotianae P1569</name>
    <dbReference type="NCBI Taxonomy" id="1317065"/>
    <lineage>
        <taxon>Eukaryota</taxon>
        <taxon>Sar</taxon>
        <taxon>Stramenopiles</taxon>
        <taxon>Oomycota</taxon>
        <taxon>Peronosporomycetes</taxon>
        <taxon>Peronosporales</taxon>
        <taxon>Peronosporaceae</taxon>
        <taxon>Phytophthora</taxon>
    </lineage>
</organism>
<comment type="similarity">
    <text evidence="3">Belongs to the SWEET sugar transporter family.</text>
</comment>
<evidence type="ECO:0000256" key="1">
    <source>
        <dbReference type="ARBA" id="ARBA00004651"/>
    </source>
</evidence>
<dbReference type="Pfam" id="PF03083">
    <property type="entry name" value="MtN3_slv"/>
    <property type="match status" value="2"/>
</dbReference>
<feature type="transmembrane region" description="Helical" evidence="13">
    <location>
        <begin position="161"/>
        <end position="183"/>
    </location>
</feature>
<keyword evidence="12 13" id="KW-0472">Membrane</keyword>
<keyword evidence="8 13" id="KW-0812">Transmembrane</keyword>
<protein>
    <recommendedName>
        <fullName evidence="4">Sugar transporter SWEET1</fullName>
    </recommendedName>
</protein>
<dbReference type="Proteomes" id="UP000018721">
    <property type="component" value="Unassembled WGS sequence"/>
</dbReference>
<dbReference type="GO" id="GO:0051119">
    <property type="term" value="F:sugar transmembrane transporter activity"/>
    <property type="evidence" value="ECO:0007669"/>
    <property type="project" value="InterPro"/>
</dbReference>
<dbReference type="FunFam" id="1.20.1280.290:FF:000004">
    <property type="entry name" value="Sugar transporter SWEET"/>
    <property type="match status" value="1"/>
</dbReference>
<dbReference type="eggNOG" id="KOG1623">
    <property type="taxonomic scope" value="Eukaryota"/>
</dbReference>
<sequence length="252" mass="27350">MVSAFITTIKILTTIVQVAQRLSPVPDVYRVHKQRDTGVMAFMPLVAMLLCNHVWLIYAYIVKNIFPLFSVCVFGDIVVALYVMFYAKYCSDQVYVVNTLIIGGIPFVLLTVHAILVAVGAIDQSRDQLGVVFGYLANITTFAVFMSPFEKIRLVIETKSSAAIPVFLCALNLINSGLWVVNGVVDNDLFIIVPNAVGVALSGIQVILDIASASKAGSEQDVVMDLEVDTATKTSTSSVFAHLVSPKTPTTQ</sequence>
<keyword evidence="7" id="KW-0762">Sugar transport</keyword>
<dbReference type="GO" id="GO:0005886">
    <property type="term" value="C:plasma membrane"/>
    <property type="evidence" value="ECO:0007669"/>
    <property type="project" value="UniProtKB-SubCell"/>
</dbReference>
<dbReference type="PANTHER" id="PTHR10791">
    <property type="entry name" value="RAG1-ACTIVATING PROTEIN 1"/>
    <property type="match status" value="1"/>
</dbReference>
<dbReference type="GO" id="GO:0000139">
    <property type="term" value="C:Golgi membrane"/>
    <property type="evidence" value="ECO:0007669"/>
    <property type="project" value="UniProtKB-SubCell"/>
</dbReference>
<dbReference type="InterPro" id="IPR047664">
    <property type="entry name" value="SWEET"/>
</dbReference>
<dbReference type="HOGENOM" id="CLU_048643_2_1_1"/>
<evidence type="ECO:0000256" key="3">
    <source>
        <dbReference type="ARBA" id="ARBA00007809"/>
    </source>
</evidence>
<dbReference type="OrthoDB" id="409725at2759"/>
<feature type="transmembrane region" description="Helical" evidence="13">
    <location>
        <begin position="94"/>
        <end position="122"/>
    </location>
</feature>
<evidence type="ECO:0000256" key="10">
    <source>
        <dbReference type="ARBA" id="ARBA00022989"/>
    </source>
</evidence>
<keyword evidence="5" id="KW-0813">Transport</keyword>
<keyword evidence="9" id="KW-0677">Repeat</keyword>
<evidence type="ECO:0000256" key="13">
    <source>
        <dbReference type="SAM" id="Phobius"/>
    </source>
</evidence>
<feature type="transmembrane region" description="Helical" evidence="13">
    <location>
        <begin position="128"/>
        <end position="149"/>
    </location>
</feature>
<keyword evidence="6" id="KW-1003">Cell membrane</keyword>
<feature type="transmembrane region" description="Helical" evidence="13">
    <location>
        <begin position="39"/>
        <end position="61"/>
    </location>
</feature>
<dbReference type="EMBL" id="ANIZ01003265">
    <property type="protein sequence ID" value="ETI34907.1"/>
    <property type="molecule type" value="Genomic_DNA"/>
</dbReference>